<name>A0A6C0ECG0_9ZZZZ</name>
<reference evidence="3" key="1">
    <citation type="journal article" date="2020" name="Nature">
        <title>Giant virus diversity and host interactions through global metagenomics.</title>
        <authorList>
            <person name="Schulz F."/>
            <person name="Roux S."/>
            <person name="Paez-Espino D."/>
            <person name="Jungbluth S."/>
            <person name="Walsh D.A."/>
            <person name="Denef V.J."/>
            <person name="McMahon K.D."/>
            <person name="Konstantinidis K.T."/>
            <person name="Eloe-Fadrosh E.A."/>
            <person name="Kyrpides N.C."/>
            <person name="Woyke T."/>
        </authorList>
    </citation>
    <scope>NUCLEOTIDE SEQUENCE</scope>
    <source>
        <strain evidence="3">GVMAG-M-3300023179-150</strain>
    </source>
</reference>
<keyword evidence="1" id="KW-0812">Transmembrane</keyword>
<proteinExistence type="predicted"/>
<dbReference type="SUPFAM" id="SSF110221">
    <property type="entry name" value="AbfB domain"/>
    <property type="match status" value="1"/>
</dbReference>
<dbReference type="InterPro" id="IPR036195">
    <property type="entry name" value="AbfB_ABD_sf"/>
</dbReference>
<dbReference type="GO" id="GO:0046556">
    <property type="term" value="F:alpha-L-arabinofuranosidase activity"/>
    <property type="evidence" value="ECO:0007669"/>
    <property type="project" value="InterPro"/>
</dbReference>
<accession>A0A6C0ECG0</accession>
<feature type="domain" description="Alpha-L-arabinofuranosidase B arabinose-binding" evidence="2">
    <location>
        <begin position="176"/>
        <end position="269"/>
    </location>
</feature>
<feature type="transmembrane region" description="Helical" evidence="1">
    <location>
        <begin position="6"/>
        <end position="23"/>
    </location>
</feature>
<keyword evidence="1" id="KW-1133">Transmembrane helix</keyword>
<evidence type="ECO:0000256" key="1">
    <source>
        <dbReference type="SAM" id="Phobius"/>
    </source>
</evidence>
<evidence type="ECO:0000259" key="2">
    <source>
        <dbReference type="Pfam" id="PF05270"/>
    </source>
</evidence>
<sequence length="417" mass="48401">MDHKTYGILLFLGLLVFFYLLNFRNNNKVNKVNEGFTGLKTDSYVEYKNTYLHLDDKKDVKWNDQTLEKCLEMCSNDKGCYGITRQVTDSDNSPADCYPININNLSKCQTSYQGSGEERTKALNYKTFIKKSLEDHEHLCLASNNLNRGVSIKNANDIYWLIEDDKIFGYSNNYIEINELYPRAAFRIVEGLHGNGTISFQSLLSKNMNKYLVHNYPRKDQLYLEDNLKTPEYNLRASFRAINGLKGTGFSLKILKSPEVYVKFEGKTSKRDRLIVTPIENDEQIRDMSTFYFHDQLDKSNVEESKESNDESIIQDDAPRIITPLEKIKKVKTKNLHDLEKQKALLEKQNQQILDFDFSQASRVSYIGRELAKQASHVELGNYLKEQEDVQILDRKLQTQNQNGIEIPNKENFRVSL</sequence>
<keyword evidence="1" id="KW-0472">Membrane</keyword>
<dbReference type="Pfam" id="PF05270">
    <property type="entry name" value="AbfB"/>
    <property type="match status" value="1"/>
</dbReference>
<protein>
    <recommendedName>
        <fullName evidence="2">Alpha-L-arabinofuranosidase B arabinose-binding domain-containing protein</fullName>
    </recommendedName>
</protein>
<dbReference type="GO" id="GO:0046373">
    <property type="term" value="P:L-arabinose metabolic process"/>
    <property type="evidence" value="ECO:0007669"/>
    <property type="project" value="InterPro"/>
</dbReference>
<dbReference type="Gene3D" id="2.80.10.50">
    <property type="match status" value="1"/>
</dbReference>
<evidence type="ECO:0000313" key="3">
    <source>
        <dbReference type="EMBL" id="QHT25065.1"/>
    </source>
</evidence>
<organism evidence="3">
    <name type="scientific">viral metagenome</name>
    <dbReference type="NCBI Taxonomy" id="1070528"/>
    <lineage>
        <taxon>unclassified sequences</taxon>
        <taxon>metagenomes</taxon>
        <taxon>organismal metagenomes</taxon>
    </lineage>
</organism>
<dbReference type="AlphaFoldDB" id="A0A6C0ECG0"/>
<dbReference type="InterPro" id="IPR007934">
    <property type="entry name" value="AbfB_ABD"/>
</dbReference>
<dbReference type="EMBL" id="MN739754">
    <property type="protein sequence ID" value="QHT25065.1"/>
    <property type="molecule type" value="Genomic_DNA"/>
</dbReference>